<feature type="chain" id="PRO_5021917395" evidence="2">
    <location>
        <begin position="31"/>
        <end position="209"/>
    </location>
</feature>
<dbReference type="PROSITE" id="PS51257">
    <property type="entry name" value="PROKAR_LIPOPROTEIN"/>
    <property type="match status" value="1"/>
</dbReference>
<dbReference type="InterPro" id="IPR014004">
    <property type="entry name" value="Transpt-assoc_nodulatn_dom_bac"/>
</dbReference>
<feature type="domain" description="BON" evidence="3">
    <location>
        <begin position="51"/>
        <end position="118"/>
    </location>
</feature>
<dbReference type="Proteomes" id="UP000316798">
    <property type="component" value="Chromosome"/>
</dbReference>
<dbReference type="InterPro" id="IPR006311">
    <property type="entry name" value="TAT_signal"/>
</dbReference>
<dbReference type="OrthoDB" id="5294487at2"/>
<gene>
    <name evidence="4" type="ORF">EUB48_19700</name>
</gene>
<dbReference type="PANTHER" id="PTHR34606">
    <property type="entry name" value="BON DOMAIN-CONTAINING PROTEIN"/>
    <property type="match status" value="1"/>
</dbReference>
<dbReference type="KEGG" id="rhf:EUB48_19700"/>
<feature type="signal peptide" evidence="2">
    <location>
        <begin position="1"/>
        <end position="30"/>
    </location>
</feature>
<evidence type="ECO:0000256" key="2">
    <source>
        <dbReference type="SAM" id="SignalP"/>
    </source>
</evidence>
<proteinExistence type="predicted"/>
<evidence type="ECO:0000313" key="5">
    <source>
        <dbReference type="Proteomes" id="UP000316798"/>
    </source>
</evidence>
<feature type="domain" description="BON" evidence="3">
    <location>
        <begin position="127"/>
        <end position="194"/>
    </location>
</feature>
<reference evidence="4 5" key="1">
    <citation type="submission" date="2019-01" db="EMBL/GenBank/DDBJ databases">
        <title>Genomic insights into a novel species Rhodoferax sp.</title>
        <authorList>
            <person name="Jin L."/>
        </authorList>
    </citation>
    <scope>NUCLEOTIDE SEQUENCE [LARGE SCALE GENOMIC DNA]</scope>
    <source>
        <strain evidence="4 5">CHu59-6-5</strain>
    </source>
</reference>
<dbReference type="RefSeq" id="WP_142820776.1">
    <property type="nucleotide sequence ID" value="NZ_CP035503.1"/>
</dbReference>
<dbReference type="EMBL" id="CP035503">
    <property type="protein sequence ID" value="QDL39289.1"/>
    <property type="molecule type" value="Genomic_DNA"/>
</dbReference>
<dbReference type="InterPro" id="IPR007055">
    <property type="entry name" value="BON_dom"/>
</dbReference>
<organism evidence="4 5">
    <name type="scientific">Rhodoferax sediminis</name>
    <dbReference type="NCBI Taxonomy" id="2509614"/>
    <lineage>
        <taxon>Bacteria</taxon>
        <taxon>Pseudomonadati</taxon>
        <taxon>Pseudomonadota</taxon>
        <taxon>Betaproteobacteria</taxon>
        <taxon>Burkholderiales</taxon>
        <taxon>Comamonadaceae</taxon>
        <taxon>Rhodoferax</taxon>
    </lineage>
</organism>
<accession>A0A515DFX3</accession>
<evidence type="ECO:0000259" key="3">
    <source>
        <dbReference type="PROSITE" id="PS50914"/>
    </source>
</evidence>
<dbReference type="PANTHER" id="PTHR34606:SF4">
    <property type="entry name" value="OUTER MEMBRANE LIPOPROTEIN DOLP"/>
    <property type="match status" value="1"/>
</dbReference>
<dbReference type="PROSITE" id="PS50914">
    <property type="entry name" value="BON"/>
    <property type="match status" value="2"/>
</dbReference>
<name>A0A515DFX3_9BURK</name>
<dbReference type="AlphaFoldDB" id="A0A515DFX3"/>
<keyword evidence="1 2" id="KW-0732">Signal</keyword>
<keyword evidence="5" id="KW-1185">Reference proteome</keyword>
<sequence>MTRFNSRRTVMTLLAAMAAASLSGCFPLVAAGAAGGALVATDRRTSGTQLEDQGIEMRAGKVLRNSPVEPAHIDVTSYNRRVLLTGEVPTAQDKQLAEQLVSRVENVGAIVNELQVGENASLTQRSSDTLITGRVKASFVDARDLYANAFKVVTENGTVYLMGRVTQREAERATDIARSVSGVQRVVRIFDIVGEAELLQQEVPQQPAK</sequence>
<dbReference type="SMART" id="SM00749">
    <property type="entry name" value="BON"/>
    <property type="match status" value="2"/>
</dbReference>
<dbReference type="Gene3D" id="3.30.1340.30">
    <property type="match status" value="1"/>
</dbReference>
<protein>
    <submittedName>
        <fullName evidence="4">BON domain-containing protein</fullName>
    </submittedName>
</protein>
<dbReference type="InterPro" id="IPR051686">
    <property type="entry name" value="Lipoprotein_DolP"/>
</dbReference>
<dbReference type="Pfam" id="PF04972">
    <property type="entry name" value="BON"/>
    <property type="match status" value="2"/>
</dbReference>
<evidence type="ECO:0000313" key="4">
    <source>
        <dbReference type="EMBL" id="QDL39289.1"/>
    </source>
</evidence>
<dbReference type="PROSITE" id="PS51318">
    <property type="entry name" value="TAT"/>
    <property type="match status" value="1"/>
</dbReference>
<evidence type="ECO:0000256" key="1">
    <source>
        <dbReference type="ARBA" id="ARBA00022729"/>
    </source>
</evidence>